<evidence type="ECO:0000256" key="1">
    <source>
        <dbReference type="SAM" id="Phobius"/>
    </source>
</evidence>
<feature type="transmembrane region" description="Helical" evidence="1">
    <location>
        <begin position="100"/>
        <end position="119"/>
    </location>
</feature>
<protein>
    <submittedName>
        <fullName evidence="2">Uncharacterized protein</fullName>
    </submittedName>
</protein>
<name>A0A9W6WAW6_9ACTN</name>
<keyword evidence="3" id="KW-1185">Reference proteome</keyword>
<dbReference type="AlphaFoldDB" id="A0A9W6WAW6"/>
<evidence type="ECO:0000313" key="3">
    <source>
        <dbReference type="Proteomes" id="UP001165079"/>
    </source>
</evidence>
<organism evidence="2 3">
    <name type="scientific">Actinorhabdospora filicis</name>
    <dbReference type="NCBI Taxonomy" id="1785913"/>
    <lineage>
        <taxon>Bacteria</taxon>
        <taxon>Bacillati</taxon>
        <taxon>Actinomycetota</taxon>
        <taxon>Actinomycetes</taxon>
        <taxon>Micromonosporales</taxon>
        <taxon>Micromonosporaceae</taxon>
        <taxon>Actinorhabdospora</taxon>
    </lineage>
</organism>
<feature type="transmembrane region" description="Helical" evidence="1">
    <location>
        <begin position="16"/>
        <end position="40"/>
    </location>
</feature>
<feature type="transmembrane region" description="Helical" evidence="1">
    <location>
        <begin position="153"/>
        <end position="171"/>
    </location>
</feature>
<sequence>MYPPPPPPLPRTRPPALILAVTIAYGMCAAALLANIWTIAATGAPGRPGADALYDMGADADVIDSYQSGAAVGMLLALIIIAAYILLASFVLAGRNGARVGMWILAGLDLLCSVITLMLRAPGGQAGQYIDTNAVLDAEAAARPFPLRVFDDTWILLEPALVIVIVVLLALPSVGEHLRRRTYTPPPITWQRPH</sequence>
<proteinExistence type="predicted"/>
<keyword evidence="1" id="KW-0472">Membrane</keyword>
<gene>
    <name evidence="2" type="ORF">Afil01_28870</name>
</gene>
<accession>A0A9W6WAW6</accession>
<dbReference type="Proteomes" id="UP001165079">
    <property type="component" value="Unassembled WGS sequence"/>
</dbReference>
<evidence type="ECO:0000313" key="2">
    <source>
        <dbReference type="EMBL" id="GLZ78080.1"/>
    </source>
</evidence>
<keyword evidence="1" id="KW-0812">Transmembrane</keyword>
<comment type="caution">
    <text evidence="2">The sequence shown here is derived from an EMBL/GenBank/DDBJ whole genome shotgun (WGS) entry which is preliminary data.</text>
</comment>
<feature type="transmembrane region" description="Helical" evidence="1">
    <location>
        <begin position="70"/>
        <end position="93"/>
    </location>
</feature>
<dbReference type="RefSeq" id="WP_285663254.1">
    <property type="nucleotide sequence ID" value="NZ_BSTX01000002.1"/>
</dbReference>
<keyword evidence="1" id="KW-1133">Transmembrane helix</keyword>
<dbReference type="EMBL" id="BSTX01000002">
    <property type="protein sequence ID" value="GLZ78080.1"/>
    <property type="molecule type" value="Genomic_DNA"/>
</dbReference>
<reference evidence="2" key="1">
    <citation type="submission" date="2023-03" db="EMBL/GenBank/DDBJ databases">
        <title>Actinorhabdospora filicis NBRC 111898.</title>
        <authorList>
            <person name="Ichikawa N."/>
            <person name="Sato H."/>
            <person name="Tonouchi N."/>
        </authorList>
    </citation>
    <scope>NUCLEOTIDE SEQUENCE</scope>
    <source>
        <strain evidence="2">NBRC 111898</strain>
    </source>
</reference>